<protein>
    <submittedName>
        <fullName evidence="2">Uncharacterized protein</fullName>
    </submittedName>
</protein>
<accession>A0AA39SBM3</accession>
<dbReference type="Proteomes" id="UP001168877">
    <property type="component" value="Unassembled WGS sequence"/>
</dbReference>
<sequence>MPLYVLLRCVDFIDDFRDDFSTVFQSCIVVIMHDRVTVHNPKTDSNSEFGRPRYGPTNRGSAREDSPGCGPQGLAVGHKGWPWAPRPGAASAPVWATRPHGQGVMWHHVVGRSICAIECIDHMFYVVLNVCIICIHMITLGSPCKRHEVLVRVGMTRIAKQEVLPRVGMTRIGKQGVMARVGRTRIVMHGRLPRGKSALDRELAIVLVGLGVWLDIESDRAGYTGGVCTLEEFLIYHRCWLSVLSNIWWFRIIEGFHTFQ</sequence>
<evidence type="ECO:0000313" key="3">
    <source>
        <dbReference type="Proteomes" id="UP001168877"/>
    </source>
</evidence>
<comment type="caution">
    <text evidence="2">The sequence shown here is derived from an EMBL/GenBank/DDBJ whole genome shotgun (WGS) entry which is preliminary data.</text>
</comment>
<reference evidence="2" key="2">
    <citation type="submission" date="2023-06" db="EMBL/GenBank/DDBJ databases">
        <authorList>
            <person name="Swenson N.G."/>
            <person name="Wegrzyn J.L."/>
            <person name="Mcevoy S.L."/>
        </authorList>
    </citation>
    <scope>NUCLEOTIDE SEQUENCE</scope>
    <source>
        <strain evidence="2">NS2018</strain>
        <tissue evidence="2">Leaf</tissue>
    </source>
</reference>
<organism evidence="2 3">
    <name type="scientific">Acer saccharum</name>
    <name type="common">Sugar maple</name>
    <dbReference type="NCBI Taxonomy" id="4024"/>
    <lineage>
        <taxon>Eukaryota</taxon>
        <taxon>Viridiplantae</taxon>
        <taxon>Streptophyta</taxon>
        <taxon>Embryophyta</taxon>
        <taxon>Tracheophyta</taxon>
        <taxon>Spermatophyta</taxon>
        <taxon>Magnoliopsida</taxon>
        <taxon>eudicotyledons</taxon>
        <taxon>Gunneridae</taxon>
        <taxon>Pentapetalae</taxon>
        <taxon>rosids</taxon>
        <taxon>malvids</taxon>
        <taxon>Sapindales</taxon>
        <taxon>Sapindaceae</taxon>
        <taxon>Hippocastanoideae</taxon>
        <taxon>Acereae</taxon>
        <taxon>Acer</taxon>
    </lineage>
</organism>
<reference evidence="2" key="1">
    <citation type="journal article" date="2022" name="Plant J.">
        <title>Strategies of tolerance reflected in two North American maple genomes.</title>
        <authorList>
            <person name="McEvoy S.L."/>
            <person name="Sezen U.U."/>
            <person name="Trouern-Trend A."/>
            <person name="McMahon S.M."/>
            <person name="Schaberg P.G."/>
            <person name="Yang J."/>
            <person name="Wegrzyn J.L."/>
            <person name="Swenson N.G."/>
        </authorList>
    </citation>
    <scope>NUCLEOTIDE SEQUENCE</scope>
    <source>
        <strain evidence="2">NS2018</strain>
    </source>
</reference>
<evidence type="ECO:0000256" key="1">
    <source>
        <dbReference type="SAM" id="MobiDB-lite"/>
    </source>
</evidence>
<dbReference type="EMBL" id="JAUESC010000383">
    <property type="protein sequence ID" value="KAK0585824.1"/>
    <property type="molecule type" value="Genomic_DNA"/>
</dbReference>
<feature type="region of interest" description="Disordered" evidence="1">
    <location>
        <begin position="42"/>
        <end position="70"/>
    </location>
</feature>
<gene>
    <name evidence="2" type="ORF">LWI29_034475</name>
</gene>
<name>A0AA39SBM3_ACESA</name>
<evidence type="ECO:0000313" key="2">
    <source>
        <dbReference type="EMBL" id="KAK0585824.1"/>
    </source>
</evidence>
<proteinExistence type="predicted"/>
<dbReference type="AlphaFoldDB" id="A0AA39SBM3"/>
<keyword evidence="3" id="KW-1185">Reference proteome</keyword>